<dbReference type="PROSITE" id="PS50089">
    <property type="entry name" value="ZF_RING_2"/>
    <property type="match status" value="1"/>
</dbReference>
<dbReference type="InterPro" id="IPR054476">
    <property type="entry name" value="Ltn1_N"/>
</dbReference>
<dbReference type="GO" id="GO:0005829">
    <property type="term" value="C:cytosol"/>
    <property type="evidence" value="ECO:0007669"/>
    <property type="project" value="UniProtKB-SubCell"/>
</dbReference>
<keyword evidence="10" id="KW-0677">Repeat</keyword>
<comment type="caution">
    <text evidence="18">The sequence shown here is derived from an EMBL/GenBank/DDBJ whole genome shotgun (WGS) entry which is preliminary data.</text>
</comment>
<protein>
    <recommendedName>
        <fullName evidence="6 16">E3 ubiquitin-protein ligase listerin</fullName>
        <ecNumber evidence="5 16">2.3.2.27</ecNumber>
    </recommendedName>
    <alternativeName>
        <fullName evidence="16">RING-type E3 ubiquitin transferase listerin</fullName>
    </alternativeName>
</protein>
<dbReference type="FunFam" id="3.30.40.10:FF:000038">
    <property type="entry name" value="E3 ubiquitin-protein ligase listerin"/>
    <property type="match status" value="1"/>
</dbReference>
<feature type="domain" description="RING-type" evidence="17">
    <location>
        <begin position="1612"/>
        <end position="1658"/>
    </location>
</feature>
<dbReference type="GO" id="GO:0008270">
    <property type="term" value="F:zinc ion binding"/>
    <property type="evidence" value="ECO:0007669"/>
    <property type="project" value="UniProtKB-KW"/>
</dbReference>
<dbReference type="UniPathway" id="UPA00143"/>
<dbReference type="Pfam" id="PF22999">
    <property type="entry name" value="LTN1_E3_ligase_6th"/>
    <property type="match status" value="1"/>
</dbReference>
<dbReference type="GO" id="GO:1990116">
    <property type="term" value="P:ribosome-associated ubiquitin-dependent protein catabolic process"/>
    <property type="evidence" value="ECO:0007669"/>
    <property type="project" value="UniProtKB-UniRule"/>
</dbReference>
<dbReference type="Pfam" id="PF23280">
    <property type="entry name" value="TPR_26"/>
    <property type="match status" value="1"/>
</dbReference>
<dbReference type="PANTHER" id="PTHR12389">
    <property type="entry name" value="ZINC FINGER PROTEIN 294"/>
    <property type="match status" value="1"/>
</dbReference>
<dbReference type="InterPro" id="IPR039795">
    <property type="entry name" value="LTN1/Rkr1"/>
</dbReference>
<keyword evidence="7" id="KW-0963">Cytoplasm</keyword>
<dbReference type="InterPro" id="IPR013083">
    <property type="entry name" value="Znf_RING/FYVE/PHD"/>
</dbReference>
<dbReference type="SMART" id="SM01197">
    <property type="entry name" value="FANCL_C"/>
    <property type="match status" value="1"/>
</dbReference>
<evidence type="ECO:0000256" key="2">
    <source>
        <dbReference type="ARBA" id="ARBA00004514"/>
    </source>
</evidence>
<evidence type="ECO:0000256" key="15">
    <source>
        <dbReference type="PROSITE-ProRule" id="PRU00175"/>
    </source>
</evidence>
<dbReference type="GO" id="GO:0043023">
    <property type="term" value="F:ribosomal large subunit binding"/>
    <property type="evidence" value="ECO:0007669"/>
    <property type="project" value="TreeGrafter"/>
</dbReference>
<evidence type="ECO:0000259" key="17">
    <source>
        <dbReference type="PROSITE" id="PS50089"/>
    </source>
</evidence>
<dbReference type="Pfam" id="PF23009">
    <property type="entry name" value="UBC_like"/>
    <property type="match status" value="1"/>
</dbReference>
<dbReference type="GO" id="GO:0072344">
    <property type="term" value="P:rescue of stalled ribosome"/>
    <property type="evidence" value="ECO:0007669"/>
    <property type="project" value="UniProtKB-UniRule"/>
</dbReference>
<evidence type="ECO:0000256" key="9">
    <source>
        <dbReference type="ARBA" id="ARBA00022723"/>
    </source>
</evidence>
<dbReference type="Gene3D" id="3.30.40.10">
    <property type="entry name" value="Zinc/RING finger domain, C3HC4 (zinc finger)"/>
    <property type="match status" value="1"/>
</dbReference>
<evidence type="ECO:0000256" key="4">
    <source>
        <dbReference type="ARBA" id="ARBA00007997"/>
    </source>
</evidence>
<evidence type="ECO:0000256" key="6">
    <source>
        <dbReference type="ARBA" id="ARBA00017157"/>
    </source>
</evidence>
<accession>A0A0B1P512</accession>
<dbReference type="InterPro" id="IPR039804">
    <property type="entry name" value="RING-CH-C4HC3_LTN1"/>
</dbReference>
<comment type="pathway">
    <text evidence="3 16">Protein modification; protein ubiquitination.</text>
</comment>
<dbReference type="GO" id="GO:0061630">
    <property type="term" value="F:ubiquitin protein ligase activity"/>
    <property type="evidence" value="ECO:0007669"/>
    <property type="project" value="UniProtKB-UniRule"/>
</dbReference>
<comment type="similarity">
    <text evidence="4 16">Belongs to the LTN1 family.</text>
</comment>
<evidence type="ECO:0000313" key="19">
    <source>
        <dbReference type="Proteomes" id="UP000030854"/>
    </source>
</evidence>
<evidence type="ECO:0000313" key="18">
    <source>
        <dbReference type="EMBL" id="KHJ32036.1"/>
    </source>
</evidence>
<comment type="function">
    <text evidence="14">E3 ubiquitin-protein ligase component of the ribosome quality control complex (RQC), a ribosome-associated complex that mediates ubiquitination and extraction of incompletely synthesized nascent chains for proteasomal degradation. Mediates ubiquitination of proteins derived from mRNAs lacking stop codons (non-stop proteins) and other translation arrest products induced by poly-lysine sequences and tandem rare codons. Ubiquitination leads to CDC48 recruitment for extraction and degradation of the incomplete translation product. May indirectly play a role in chromatin function and transcription.</text>
</comment>
<dbReference type="Pfam" id="PF22958">
    <property type="entry name" value="Ltn1_1st"/>
    <property type="match status" value="1"/>
</dbReference>
<proteinExistence type="inferred from homology"/>
<name>A0A0B1P512_UNCNE</name>
<dbReference type="PANTHER" id="PTHR12389:SF0">
    <property type="entry name" value="E3 UBIQUITIN-PROTEIN LIGASE LISTERIN"/>
    <property type="match status" value="1"/>
</dbReference>
<evidence type="ECO:0000256" key="3">
    <source>
        <dbReference type="ARBA" id="ARBA00004906"/>
    </source>
</evidence>
<evidence type="ECO:0000256" key="10">
    <source>
        <dbReference type="ARBA" id="ARBA00022737"/>
    </source>
</evidence>
<dbReference type="InterPro" id="IPR054477">
    <property type="entry name" value="LTN1_E3_ligase_6th"/>
</dbReference>
<sequence length="1663" mass="189779">MKKAQFRSHASSSRAISAGFGGLAFNTTHSPLSYFAKAPDLSSIENPYVVVAFKNLTKKDESTRYRALLDLRAHLIAQAKEANGLNDHIIEAWVNLYPRLSTDFSRTIRDQAHNIQYDLLSLSQKRMSVRVSKFVGNWLAGQFDRDRTVSSNVRKAVASLLPTDEKLVAFYCRHQAAALRYACDAIQETPETLSDERTMSKEDMQAKYFIVIGSSVLLVLELLQKLDGTERSKLQENYNQFLSNDKLWKLVSCEDSGIRRIICELLDQCCQKQRHIISSNLDVISKAFISKGLSVPQQGSLSKILDTLQILTAEFPEIWELHQRSKASRKGSTKHPFTALKPYISAGPRLEPVDFWKSLTHLIKALPLKILPKNSEEFIEFLQNLQASFSGKVGMRVTARNAWECYMDIIQIIIVTLPDKDSQSNLLLKVIFPLFNKYFCNILDWDQSVENINITISSEVETEIIFKAYKLCLQYNIKENTFQDEWELLGSALIMKLKNFHSDEIKNFRLLQDLVSKLSKLWFHLLAEVIKYHSDDTNIEITEDPMFIKSVDIVKMAFEVLVNQDGKQYCAAGILQDAILLTPILFTSSPNRQKIVKELLLIHLPKLLYSPSAGLIIPIIFQLRSFSILEVKLESIWLGIIDNFLSTYKSISMEAWSEIAITLMSSTEVAATAQSHQQLQNFLIEQIKSFVLKKHSSEAVFHAALESGVLSQTSASIIRDFLINHLKNGEHELERILSVLGLINSKMHSLMNVECDIHVDLLSTLLHIKERAILEQETGHRIVKEIQELNDAIMGKDYVRSMSKLVITSLKENGISTHNLSMECLIKEANRITKKIDDPELIKLLLPITDDWYKCLYELTDHSLGDAILALPDSGSISYLINGYCKKKVPISPLAFDANGLTMPLRNAIFTLDFVFNLPCKILSIDFQLSLLELTLLTLEIMESEMELLSTNHLLSSNVFSNKMDFLDRLLHSTSKQLEFYAKNSKLFSRNPWQYSKAEYMELNMNIKISEKDPTTTIMWDLISKLVKLCEINHSISFYAGKALIRVLRILVKESNTEVDRLESWLSDLAVVNPSTQNVVGASAILIGLGKYGKSSVTIKNLCNYLVSELLSLSIDSDGLINKIILLNSCLTIYDDEDIPVAQNRLVFSVKHIISLIESVEDDFKISEVCRLLQRILPSIRDIYGSFWEKSIKICVSTWIKQKDRPFQGQKLAAMVTSLNLYSSLKKIKDPNDDLSEALVELNEQTMSHLLTLLFYERKINHKPLLVMDEILANLIFEILPDNVQNTDKYFSLLASGSFWVQSAAYVLICKCLPNTQQQLSVDVILENKDACLPVELIPLIGNAPKNFDREIWPRYFGSTYHGYPKIRCYLLAWLLTFQIFAASSYKVRGDLNNFLKSHKYIEPLLDFIFQTFSPNNENSLDLKKEKILPEKIQHYDLLTSIKADNRRNDFTWILINLYFQSLKYAPSAVKSWWLDTKKQLKNSICLWTEKFISPLLVEEELNAVISWAENQDSLDDDQNLVIKVAKNVREVSVGYEIDDMIMQFLIRVPENYPLDLVKVQSLNRVGISEQKWNSFLMTTNGVINFSNGSISDSLFVFRKNIISALKGQSECAICYSIISADRKLPDKKCGTCNNIFHSKCLFQWFKSSNQSNCPLCRNSFNY</sequence>
<keyword evidence="12 16" id="KW-0833">Ubl conjugation pathway</keyword>
<dbReference type="CDD" id="cd16491">
    <property type="entry name" value="RING-CH-C4HC3_LTN1"/>
    <property type="match status" value="1"/>
</dbReference>
<dbReference type="Pfam" id="PF13639">
    <property type="entry name" value="zf-RING_2"/>
    <property type="match status" value="1"/>
</dbReference>
<evidence type="ECO:0000256" key="8">
    <source>
        <dbReference type="ARBA" id="ARBA00022679"/>
    </source>
</evidence>
<dbReference type="SUPFAM" id="SSF57850">
    <property type="entry name" value="RING/U-box"/>
    <property type="match status" value="1"/>
</dbReference>
<keyword evidence="19" id="KW-1185">Reference proteome</keyword>
<evidence type="ECO:0000256" key="12">
    <source>
        <dbReference type="ARBA" id="ARBA00022786"/>
    </source>
</evidence>
<dbReference type="GO" id="GO:0016567">
    <property type="term" value="P:protein ubiquitination"/>
    <property type="evidence" value="ECO:0007669"/>
    <property type="project" value="UniProtKB-UniPathway"/>
</dbReference>
<dbReference type="InterPro" id="IPR054478">
    <property type="entry name" value="LTN1_UBC"/>
</dbReference>
<comment type="subunit">
    <text evidence="16">Component of the ribosome quality control complex (RQC).</text>
</comment>
<dbReference type="STRING" id="52586.A0A0B1P512"/>
<dbReference type="InterPro" id="IPR057030">
    <property type="entry name" value="TPR_Rkr-1"/>
</dbReference>
<dbReference type="EMBL" id="JNVN01002390">
    <property type="protein sequence ID" value="KHJ32036.1"/>
    <property type="molecule type" value="Genomic_DNA"/>
</dbReference>
<keyword evidence="11 15" id="KW-0863">Zinc-finger</keyword>
<comment type="catalytic activity">
    <reaction evidence="1 16">
        <text>S-ubiquitinyl-[E2 ubiquitin-conjugating enzyme]-L-cysteine + [acceptor protein]-L-lysine = [E2 ubiquitin-conjugating enzyme]-L-cysteine + N(6)-ubiquitinyl-[acceptor protein]-L-lysine.</text>
        <dbReference type="EC" id="2.3.2.27"/>
    </reaction>
</comment>
<dbReference type="HOGENOM" id="CLU_000471_0_0_1"/>
<dbReference type="SMART" id="SM00184">
    <property type="entry name" value="RING"/>
    <property type="match status" value="1"/>
</dbReference>
<keyword evidence="9 16" id="KW-0479">Metal-binding</keyword>
<evidence type="ECO:0000256" key="14">
    <source>
        <dbReference type="ARBA" id="ARBA00055150"/>
    </source>
</evidence>
<evidence type="ECO:0000256" key="5">
    <source>
        <dbReference type="ARBA" id="ARBA00012483"/>
    </source>
</evidence>
<comment type="subcellular location">
    <subcellularLocation>
        <location evidence="2">Cytoplasm</location>
        <location evidence="2">Cytosol</location>
    </subcellularLocation>
</comment>
<reference evidence="18 19" key="1">
    <citation type="journal article" date="2014" name="BMC Genomics">
        <title>Adaptive genomic structural variation in the grape powdery mildew pathogen, Erysiphe necator.</title>
        <authorList>
            <person name="Jones L."/>
            <person name="Riaz S."/>
            <person name="Morales-Cruz A."/>
            <person name="Amrine K.C."/>
            <person name="McGuire B."/>
            <person name="Gubler W.D."/>
            <person name="Walker M.A."/>
            <person name="Cantu D."/>
        </authorList>
    </citation>
    <scope>NUCLEOTIDE SEQUENCE [LARGE SCALE GENOMIC DNA]</scope>
    <source>
        <strain evidence="19">c</strain>
    </source>
</reference>
<evidence type="ECO:0000256" key="1">
    <source>
        <dbReference type="ARBA" id="ARBA00000900"/>
    </source>
</evidence>
<evidence type="ECO:0000256" key="7">
    <source>
        <dbReference type="ARBA" id="ARBA00022490"/>
    </source>
</evidence>
<dbReference type="GO" id="GO:1990112">
    <property type="term" value="C:RQC complex"/>
    <property type="evidence" value="ECO:0007669"/>
    <property type="project" value="UniProtKB-UniRule"/>
</dbReference>
<evidence type="ECO:0000256" key="11">
    <source>
        <dbReference type="ARBA" id="ARBA00022771"/>
    </source>
</evidence>
<dbReference type="OMA" id="IYGSHWE"/>
<gene>
    <name evidence="18" type="ORF">EV44_g1081</name>
</gene>
<comment type="function">
    <text evidence="16">E3 ubiquitin-protein ligase. Component of the ribosome quality control complex (RQC), a ribosome-associated complex that mediates ubiquitination and extraction of incompletely synthesized nascent chains for proteasomal degradation.</text>
</comment>
<keyword evidence="13 16" id="KW-0862">Zinc</keyword>
<evidence type="ECO:0000256" key="16">
    <source>
        <dbReference type="RuleBase" id="RU367090"/>
    </source>
</evidence>
<dbReference type="EC" id="2.3.2.27" evidence="5 16"/>
<dbReference type="InterPro" id="IPR001841">
    <property type="entry name" value="Znf_RING"/>
</dbReference>
<keyword evidence="8 16" id="KW-0808">Transferase</keyword>
<evidence type="ECO:0000256" key="13">
    <source>
        <dbReference type="ARBA" id="ARBA00022833"/>
    </source>
</evidence>
<dbReference type="Proteomes" id="UP000030854">
    <property type="component" value="Unassembled WGS sequence"/>
</dbReference>
<organism evidence="18 19">
    <name type="scientific">Uncinula necator</name>
    <name type="common">Grape powdery mildew</name>
    <dbReference type="NCBI Taxonomy" id="52586"/>
    <lineage>
        <taxon>Eukaryota</taxon>
        <taxon>Fungi</taxon>
        <taxon>Dikarya</taxon>
        <taxon>Ascomycota</taxon>
        <taxon>Pezizomycotina</taxon>
        <taxon>Leotiomycetes</taxon>
        <taxon>Erysiphales</taxon>
        <taxon>Erysiphaceae</taxon>
        <taxon>Erysiphe</taxon>
    </lineage>
</organism>